<dbReference type="Gene3D" id="2.140.10.10">
    <property type="entry name" value="Quinoprotein alcohol dehydrogenase-like superfamily"/>
    <property type="match status" value="1"/>
</dbReference>
<feature type="region of interest" description="Disordered" evidence="2">
    <location>
        <begin position="29"/>
        <end position="51"/>
    </location>
</feature>
<evidence type="ECO:0000313" key="5">
    <source>
        <dbReference type="Proteomes" id="UP000186914"/>
    </source>
</evidence>
<evidence type="ECO:0000313" key="4">
    <source>
        <dbReference type="EMBL" id="SIR62772.1"/>
    </source>
</evidence>
<gene>
    <name evidence="4" type="ORF">SAMN05421858_2989</name>
</gene>
<dbReference type="RefSeq" id="WP_084186298.1">
    <property type="nucleotide sequence ID" value="NZ_FTNO01000003.1"/>
</dbReference>
<dbReference type="Pfam" id="PF13360">
    <property type="entry name" value="PQQ_2"/>
    <property type="match status" value="2"/>
</dbReference>
<accession>A0A1N7CGN1</accession>
<dbReference type="InterPro" id="IPR011047">
    <property type="entry name" value="Quinoprotein_ADH-like_sf"/>
</dbReference>
<sequence length="569" mass="61044">MNRRVFVKTVGVTTTALIGNYTATAISSSSSKSTVEEWPRPWGTSGRTRSTQSEGILAKEVGVEWTSNYVGYMSGTPTVANGLVYTGVRTDDRTLAGAVKAYETETGEHVWTTNGPADERDQYDRPVEYGNVYDAPAVENGILYFVAGEGEENTGDSVVGGVFALDAKTGKEVWKRDDLRSGAFSVADNTVIVNQGDYIVALGASAGETRWKITDRMRMIGIANGNLYTYTVDGSNQDRTDEIIAHDIDSGAVQWQVAVPTAISGFPRTVDGELIYFVSRGESEKMPPEISALSAADGFVQWTKSLSVREGTVDVSSPAVDESQLYVFTRSNENFGWYEKTDTSLDAVGTVFALNRTTGEEQWRFETPANLAGAPVVDSKRLYAAARYRTCSESPSEGIKGGFYALDKTTGEAQLNIAPSGMLSVYPPAVGDGTVYQATDDVGQGEDAYLLAYAGRNSPPDCNQRFADEGKTRTVPTSKPETTMTTTERKSTETTTNTSTVKTTNTTTQSTTVEPTTKSTDKETSTPNAITTATESISNDGQPGFGIGTALLGVVGAGLYALRHRTGDQ</sequence>
<reference evidence="5" key="1">
    <citation type="submission" date="2017-01" db="EMBL/GenBank/DDBJ databases">
        <authorList>
            <person name="Varghese N."/>
            <person name="Submissions S."/>
        </authorList>
    </citation>
    <scope>NUCLEOTIDE SEQUENCE [LARGE SCALE GENOMIC DNA]</scope>
    <source>
        <strain evidence="5">CGMCC 1.7737</strain>
    </source>
</reference>
<keyword evidence="1" id="KW-0732">Signal</keyword>
<organism evidence="4 5">
    <name type="scientific">Haladaptatus litoreus</name>
    <dbReference type="NCBI Taxonomy" id="553468"/>
    <lineage>
        <taxon>Archaea</taxon>
        <taxon>Methanobacteriati</taxon>
        <taxon>Methanobacteriota</taxon>
        <taxon>Stenosarchaea group</taxon>
        <taxon>Halobacteria</taxon>
        <taxon>Halobacteriales</taxon>
        <taxon>Haladaptataceae</taxon>
        <taxon>Haladaptatus</taxon>
    </lineage>
</organism>
<dbReference type="AlphaFoldDB" id="A0A1N7CGN1"/>
<dbReference type="SMART" id="SM00564">
    <property type="entry name" value="PQQ"/>
    <property type="match status" value="6"/>
</dbReference>
<feature type="region of interest" description="Disordered" evidence="2">
    <location>
        <begin position="460"/>
        <end position="540"/>
    </location>
</feature>
<dbReference type="Proteomes" id="UP000186914">
    <property type="component" value="Unassembled WGS sequence"/>
</dbReference>
<dbReference type="InterPro" id="IPR015943">
    <property type="entry name" value="WD40/YVTN_repeat-like_dom_sf"/>
</dbReference>
<keyword evidence="5" id="KW-1185">Reference proteome</keyword>
<proteinExistence type="predicted"/>
<dbReference type="PANTHER" id="PTHR34512:SF30">
    <property type="entry name" value="OUTER MEMBRANE PROTEIN ASSEMBLY FACTOR BAMB"/>
    <property type="match status" value="1"/>
</dbReference>
<protein>
    <submittedName>
        <fullName evidence="4">PGF-CTERM protein</fullName>
    </submittedName>
</protein>
<feature type="domain" description="Pyrrolo-quinoline quinone repeat" evidence="3">
    <location>
        <begin position="161"/>
        <end position="333"/>
    </location>
</feature>
<dbReference type="InterPro" id="IPR002372">
    <property type="entry name" value="PQQ_rpt_dom"/>
</dbReference>
<dbReference type="InterPro" id="IPR018391">
    <property type="entry name" value="PQQ_b-propeller_rpt"/>
</dbReference>
<dbReference type="PANTHER" id="PTHR34512">
    <property type="entry name" value="CELL SURFACE PROTEIN"/>
    <property type="match status" value="1"/>
</dbReference>
<feature type="compositionally biased region" description="Polar residues" evidence="2">
    <location>
        <begin position="525"/>
        <end position="540"/>
    </location>
</feature>
<evidence type="ECO:0000259" key="3">
    <source>
        <dbReference type="Pfam" id="PF13360"/>
    </source>
</evidence>
<name>A0A1N7CGN1_9EURY</name>
<evidence type="ECO:0000256" key="1">
    <source>
        <dbReference type="ARBA" id="ARBA00022729"/>
    </source>
</evidence>
<dbReference type="Gene3D" id="2.40.10.480">
    <property type="match status" value="2"/>
</dbReference>
<feature type="domain" description="Pyrrolo-quinoline quinone repeat" evidence="3">
    <location>
        <begin position="349"/>
        <end position="439"/>
    </location>
</feature>
<dbReference type="SUPFAM" id="SSF50998">
    <property type="entry name" value="Quinoprotein alcohol dehydrogenase-like"/>
    <property type="match status" value="2"/>
</dbReference>
<feature type="compositionally biased region" description="Low complexity" evidence="2">
    <location>
        <begin position="493"/>
        <end position="518"/>
    </location>
</feature>
<dbReference type="NCBIfam" id="TIGR04126">
    <property type="entry name" value="PGF_CTERM"/>
    <property type="match status" value="1"/>
</dbReference>
<dbReference type="InterPro" id="IPR026371">
    <property type="entry name" value="PGF_CTERM"/>
</dbReference>
<dbReference type="GO" id="GO:0030115">
    <property type="term" value="C:S-layer"/>
    <property type="evidence" value="ECO:0007669"/>
    <property type="project" value="UniProtKB-SubCell"/>
</dbReference>
<dbReference type="OrthoDB" id="145878at2157"/>
<dbReference type="EMBL" id="FTNO01000003">
    <property type="protein sequence ID" value="SIR62772.1"/>
    <property type="molecule type" value="Genomic_DNA"/>
</dbReference>
<dbReference type="GO" id="GO:0005886">
    <property type="term" value="C:plasma membrane"/>
    <property type="evidence" value="ECO:0007669"/>
    <property type="project" value="UniProtKB-SubCell"/>
</dbReference>
<dbReference type="Gene3D" id="2.130.10.10">
    <property type="entry name" value="YVTN repeat-like/Quinoprotein amine dehydrogenase"/>
    <property type="match status" value="1"/>
</dbReference>
<evidence type="ECO:0000256" key="2">
    <source>
        <dbReference type="SAM" id="MobiDB-lite"/>
    </source>
</evidence>
<feature type="compositionally biased region" description="Low complexity" evidence="2">
    <location>
        <begin position="474"/>
        <end position="486"/>
    </location>
</feature>